<sequence length="396" mass="43597">MIADELETASTPVSTDPASRIERIETYVLRPPLRRPLSDSIYDRTHWVVPVVEITTADGLVGTGYSGLWTGDDLVLRAIHEYLAPRLQGADAAMIGAIWQDAYWSPLHWVGRAGVAHMAQSMVDIALWDLAAQRAGMPLWQLLGGRHAELETYNTDGGWLNFTVEELIDDMQGMVEAGWSKVKMKVGGPSLRADLARVTAVREALPAHVELMVDVNQRWDRVTALRALRPLADLGIGWLEEPLHPDDVQGHARLARDGALPIALGESVYSAESFATFLDADAVDVVQVDVTRVAGITEWLRVAHAAQEASRWVVPHAGDMMQVHQHLVAGVGSAREAMIEYLPWGLELFAERIDVHRGTLRLPTTPGASTRIDPEARARFEDRAATGRRYEGVALP</sequence>
<keyword evidence="3" id="KW-0460">Magnesium</keyword>
<dbReference type="GO" id="GO:0016052">
    <property type="term" value="P:carbohydrate catabolic process"/>
    <property type="evidence" value="ECO:0007669"/>
    <property type="project" value="TreeGrafter"/>
</dbReference>
<evidence type="ECO:0000313" key="5">
    <source>
        <dbReference type="EMBL" id="MRX44393.1"/>
    </source>
</evidence>
<proteinExistence type="predicted"/>
<dbReference type="SFLD" id="SFLDS00001">
    <property type="entry name" value="Enolase"/>
    <property type="match status" value="1"/>
</dbReference>
<dbReference type="Pfam" id="PF02746">
    <property type="entry name" value="MR_MLE_N"/>
    <property type="match status" value="1"/>
</dbReference>
<name>A0A6L5R2Y1_9MICO</name>
<dbReference type="InterPro" id="IPR029065">
    <property type="entry name" value="Enolase_C-like"/>
</dbReference>
<dbReference type="Gene3D" id="3.20.20.120">
    <property type="entry name" value="Enolase-like C-terminal domain"/>
    <property type="match status" value="1"/>
</dbReference>
<gene>
    <name evidence="5" type="ORF">GJR97_11725</name>
</gene>
<reference evidence="5 6" key="1">
    <citation type="submission" date="2019-11" db="EMBL/GenBank/DDBJ databases">
        <title>Agromyces kandeliae sp. nov., isolated from mangrove soil.</title>
        <authorList>
            <person name="Wang R."/>
        </authorList>
    </citation>
    <scope>NUCLEOTIDE SEQUENCE [LARGE SCALE GENOMIC DNA]</scope>
    <source>
        <strain evidence="5 6">Q22</strain>
    </source>
</reference>
<dbReference type="GO" id="GO:0016836">
    <property type="term" value="F:hydro-lyase activity"/>
    <property type="evidence" value="ECO:0007669"/>
    <property type="project" value="TreeGrafter"/>
</dbReference>
<dbReference type="InterPro" id="IPR018110">
    <property type="entry name" value="Mandel_Rmase/mucon_lact_enz_CS"/>
</dbReference>
<dbReference type="EMBL" id="WKJD01000016">
    <property type="protein sequence ID" value="MRX44393.1"/>
    <property type="molecule type" value="Genomic_DNA"/>
</dbReference>
<dbReference type="Proteomes" id="UP000476511">
    <property type="component" value="Unassembled WGS sequence"/>
</dbReference>
<dbReference type="InterPro" id="IPR013342">
    <property type="entry name" value="Mandelate_racemase_C"/>
</dbReference>
<evidence type="ECO:0000256" key="1">
    <source>
        <dbReference type="ARBA" id="ARBA00001946"/>
    </source>
</evidence>
<protein>
    <submittedName>
        <fullName evidence="5">Mandelate racemase/muconate lactonizing enzyme family protein</fullName>
    </submittedName>
</protein>
<dbReference type="GO" id="GO:0000287">
    <property type="term" value="F:magnesium ion binding"/>
    <property type="evidence" value="ECO:0007669"/>
    <property type="project" value="TreeGrafter"/>
</dbReference>
<dbReference type="CDD" id="cd03316">
    <property type="entry name" value="MR_like"/>
    <property type="match status" value="1"/>
</dbReference>
<dbReference type="InterPro" id="IPR046945">
    <property type="entry name" value="RHMD-like"/>
</dbReference>
<dbReference type="PANTHER" id="PTHR13794:SF58">
    <property type="entry name" value="MITOCHONDRIAL ENOLASE SUPERFAMILY MEMBER 1"/>
    <property type="match status" value="1"/>
</dbReference>
<keyword evidence="2" id="KW-0479">Metal-binding</keyword>
<dbReference type="SUPFAM" id="SSF54826">
    <property type="entry name" value="Enolase N-terminal domain-like"/>
    <property type="match status" value="1"/>
</dbReference>
<evidence type="ECO:0000256" key="2">
    <source>
        <dbReference type="ARBA" id="ARBA00022723"/>
    </source>
</evidence>
<keyword evidence="6" id="KW-1185">Reference proteome</keyword>
<dbReference type="PANTHER" id="PTHR13794">
    <property type="entry name" value="ENOLASE SUPERFAMILY, MANDELATE RACEMASE"/>
    <property type="match status" value="1"/>
</dbReference>
<dbReference type="Gene3D" id="3.30.390.10">
    <property type="entry name" value="Enolase-like, N-terminal domain"/>
    <property type="match status" value="1"/>
</dbReference>
<comment type="caution">
    <text evidence="5">The sequence shown here is derived from an EMBL/GenBank/DDBJ whole genome shotgun (WGS) entry which is preliminary data.</text>
</comment>
<evidence type="ECO:0000313" key="6">
    <source>
        <dbReference type="Proteomes" id="UP000476511"/>
    </source>
</evidence>
<dbReference type="SFLD" id="SFLDG00179">
    <property type="entry name" value="mandelate_racemase"/>
    <property type="match status" value="1"/>
</dbReference>
<comment type="cofactor">
    <cofactor evidence="1">
        <name>Mg(2+)</name>
        <dbReference type="ChEBI" id="CHEBI:18420"/>
    </cofactor>
</comment>
<dbReference type="Pfam" id="PF13378">
    <property type="entry name" value="MR_MLE_C"/>
    <property type="match status" value="1"/>
</dbReference>
<organism evidence="5 6">
    <name type="scientific">Agromyces kandeliae</name>
    <dbReference type="NCBI Taxonomy" id="2666141"/>
    <lineage>
        <taxon>Bacteria</taxon>
        <taxon>Bacillati</taxon>
        <taxon>Actinomycetota</taxon>
        <taxon>Actinomycetes</taxon>
        <taxon>Micrococcales</taxon>
        <taxon>Microbacteriaceae</taxon>
        <taxon>Agromyces</taxon>
    </lineage>
</organism>
<evidence type="ECO:0000256" key="3">
    <source>
        <dbReference type="ARBA" id="ARBA00022842"/>
    </source>
</evidence>
<dbReference type="RefSeq" id="WP_154346602.1">
    <property type="nucleotide sequence ID" value="NZ_WKJD01000016.1"/>
</dbReference>
<dbReference type="SMART" id="SM00922">
    <property type="entry name" value="MR_MLE"/>
    <property type="match status" value="1"/>
</dbReference>
<evidence type="ECO:0000259" key="4">
    <source>
        <dbReference type="SMART" id="SM00922"/>
    </source>
</evidence>
<dbReference type="InterPro" id="IPR013341">
    <property type="entry name" value="Mandelate_racemase_N_dom"/>
</dbReference>
<dbReference type="InterPro" id="IPR036849">
    <property type="entry name" value="Enolase-like_C_sf"/>
</dbReference>
<dbReference type="SUPFAM" id="SSF51604">
    <property type="entry name" value="Enolase C-terminal domain-like"/>
    <property type="match status" value="1"/>
</dbReference>
<dbReference type="AlphaFoldDB" id="A0A6L5R2Y1"/>
<accession>A0A6L5R2Y1</accession>
<dbReference type="PROSITE" id="PS00909">
    <property type="entry name" value="MR_MLE_2"/>
    <property type="match status" value="1"/>
</dbReference>
<dbReference type="GO" id="GO:0009063">
    <property type="term" value="P:amino acid catabolic process"/>
    <property type="evidence" value="ECO:0007669"/>
    <property type="project" value="InterPro"/>
</dbReference>
<dbReference type="InterPro" id="IPR029017">
    <property type="entry name" value="Enolase-like_N"/>
</dbReference>
<feature type="domain" description="Mandelate racemase/muconate lactonizing enzyme C-terminal" evidence="4">
    <location>
        <begin position="164"/>
        <end position="261"/>
    </location>
</feature>